<dbReference type="EMBL" id="AAXG02000032">
    <property type="protein sequence ID" value="EDM98559.1"/>
    <property type="molecule type" value="Genomic_DNA"/>
</dbReference>
<comment type="caution">
    <text evidence="1">The sequence shown here is derived from an EMBL/GenBank/DDBJ whole genome shotgun (WGS) entry which is preliminary data.</text>
</comment>
<accession>A6NYR0</accession>
<sequence length="357" mass="40189">MKSGISLVDMAKEIQRQADLKADYVLDTRSLRLEPFDSKLYLNAYDQSGVPALEPLEVNSIAHRQIGTHLKIPAAYYDKMLEEYPQLLAQNVNAWFQREPSVRMIRTIKGTARAFLSNRYRRIDNLDIAGIVLPVLQDMEGMHFESCQLTESRMYIKAVNTRLEAEVVPGDIVQSGIIISNSEVGLGSVNIQPLVYRLVCSNGMVVNDAQTRRNHVGRVNEASENYQLYSEKTLEADDKAFAMKIQDTVRAVVDEVRFTRVVNMMREAKDARMNTTDVPGIVKLVSRDFHITDEESSGVLQRLIEGNDLTLYGLSNAVTRHSQDVPDYDRATALEGIGYNILSMPAGQWSRINQMAA</sequence>
<dbReference type="Pfam" id="PF06067">
    <property type="entry name" value="DUF932"/>
    <property type="match status" value="1"/>
</dbReference>
<dbReference type="STRING" id="411467.BACCAP_03361"/>
<evidence type="ECO:0008006" key="3">
    <source>
        <dbReference type="Google" id="ProtNLM"/>
    </source>
</evidence>
<dbReference type="AlphaFoldDB" id="A6NYR0"/>
<dbReference type="Proteomes" id="UP000003639">
    <property type="component" value="Unassembled WGS sequence"/>
</dbReference>
<organism evidence="1 2">
    <name type="scientific">Pseudoflavonifractor capillosus ATCC 29799</name>
    <dbReference type="NCBI Taxonomy" id="411467"/>
    <lineage>
        <taxon>Bacteria</taxon>
        <taxon>Bacillati</taxon>
        <taxon>Bacillota</taxon>
        <taxon>Clostridia</taxon>
        <taxon>Eubacteriales</taxon>
        <taxon>Oscillospiraceae</taxon>
        <taxon>Pseudoflavonifractor</taxon>
    </lineage>
</organism>
<gene>
    <name evidence="1" type="ORF">BACCAP_03361</name>
</gene>
<dbReference type="eggNOG" id="ENOG502Z7W8">
    <property type="taxonomic scope" value="Bacteria"/>
</dbReference>
<dbReference type="InterPro" id="IPR026325">
    <property type="entry name" value="DUF932"/>
</dbReference>
<reference evidence="1 2" key="1">
    <citation type="submission" date="2007-04" db="EMBL/GenBank/DDBJ databases">
        <authorList>
            <person name="Fulton L."/>
            <person name="Clifton S."/>
            <person name="Fulton B."/>
            <person name="Xu J."/>
            <person name="Minx P."/>
            <person name="Pepin K.H."/>
            <person name="Johnson M."/>
            <person name="Thiruvilangam P."/>
            <person name="Bhonagiri V."/>
            <person name="Nash W.E."/>
            <person name="Mardis E.R."/>
            <person name="Wilson R.K."/>
        </authorList>
    </citation>
    <scope>NUCLEOTIDE SEQUENCE [LARGE SCALE GENOMIC DNA]</scope>
    <source>
        <strain evidence="1 2">ATCC 29799</strain>
    </source>
</reference>
<reference evidence="1 2" key="2">
    <citation type="submission" date="2007-06" db="EMBL/GenBank/DDBJ databases">
        <title>Draft genome sequence of Pseudoflavonifractor capillosus ATCC 29799.</title>
        <authorList>
            <person name="Sudarsanam P."/>
            <person name="Ley R."/>
            <person name="Guruge J."/>
            <person name="Turnbaugh P.J."/>
            <person name="Mahowald M."/>
            <person name="Liep D."/>
            <person name="Gordon J."/>
        </authorList>
    </citation>
    <scope>NUCLEOTIDE SEQUENCE [LARGE SCALE GENOMIC DNA]</scope>
    <source>
        <strain evidence="1 2">ATCC 29799</strain>
    </source>
</reference>
<evidence type="ECO:0000313" key="2">
    <source>
        <dbReference type="Proteomes" id="UP000003639"/>
    </source>
</evidence>
<evidence type="ECO:0000313" key="1">
    <source>
        <dbReference type="EMBL" id="EDM98559.1"/>
    </source>
</evidence>
<proteinExistence type="predicted"/>
<protein>
    <recommendedName>
        <fullName evidence="3">DUF932 domain-containing protein</fullName>
    </recommendedName>
</protein>
<keyword evidence="2" id="KW-1185">Reference proteome</keyword>
<dbReference type="OrthoDB" id="2679764at2"/>
<name>A6NYR0_9FIRM</name>